<dbReference type="Pfam" id="PF16655">
    <property type="entry name" value="PhoD_N"/>
    <property type="match status" value="1"/>
</dbReference>
<sequence>MSGGGTAHGRRFDRRRFLELSGVSTTAVLLGTGAMHSGTARALPPALGDPFTLGVASGDPLPDGVVLWTRLAPDPLAADGRGGMPAEPFGVRYEVAEDERFTRIVRRGAVEATPELGHSVHPEITGLRPGRDYFYRFRAGTAVSPVGRTRTAPAPGTAVEKLTFGLASCQAWTGGRYAAYRAMAADDLDFVVHVGDYIYEGGSTRTLADFRVLHARYKTSPDLRAAHAAFPFVTTFDDHEVDNNWAGDIPQDSTPDFRALRANAFQAYYEHLPLRVAARPSGPDMTLYRSLTFGELLSLVVLDTRQHRTDQADGRFIAPRDPDALDPERTMTGDEQERWLFDVLAGSRARWNVIAQQTIMAFFDYDTGEGVSINHDQWDGYAAARDRLFAFLAEQRPSNVVVVSGDWHSSWVNDLKADFADPGSETLATEFVGTSISSGCGWRDDVAAALGANPHVRFFDGDHRGYARCTVTPSQWRTDIQVVNDPAAAAGPAFTLASFVVADGVAGARRVDDAGDGVSGTVTDATDGTPLAGVAVLARAADGTVASTGSTDADGEYRLLVTAGTYDVVATAGCYQTATRTVTLTEDRLVRVDVALPRVTGAVAGTGKRLAGARVEAGESDVILENAALAMAVAAVTEDGQLLGTTRGKVLDMAVRGRTDQLDWINLTYASAARPQGTEAWQQATVRYERVEVTEAGPARAVVRATGASTDFPALAVETTYTIEPDVSWVAAESLFRNTGSAPVAPWIGDAIDHDGAGQCTGIPGHGTITTPYGSPREYSPSEPWIGMTGTDPQTYGLLYDANPAGLLAAATGNWVMSMLAVEIAPAEQFRLRRRIVAVDSGGAADPFAVLAQLYRAGR</sequence>
<evidence type="ECO:0000313" key="2">
    <source>
        <dbReference type="Proteomes" id="UP000249915"/>
    </source>
</evidence>
<dbReference type="InterPro" id="IPR018946">
    <property type="entry name" value="PhoD-like_MPP"/>
</dbReference>
<name>A0A2V4AUT0_9PSEU</name>
<dbReference type="InterPro" id="IPR006311">
    <property type="entry name" value="TAT_signal"/>
</dbReference>
<dbReference type="InterPro" id="IPR038607">
    <property type="entry name" value="PhoD-like_sf"/>
</dbReference>
<dbReference type="Gene3D" id="2.60.40.380">
    <property type="entry name" value="Purple acid phosphatase-like, N-terminal"/>
    <property type="match status" value="1"/>
</dbReference>
<dbReference type="InterPro" id="IPR032093">
    <property type="entry name" value="PhoD_N"/>
</dbReference>
<dbReference type="PANTHER" id="PTHR43606">
    <property type="entry name" value="PHOSPHATASE, PUTATIVE (AFU_ORTHOLOGUE AFUA_6G08710)-RELATED"/>
    <property type="match status" value="1"/>
</dbReference>
<accession>A0A2V4AUT0</accession>
<dbReference type="Gene3D" id="3.60.21.70">
    <property type="entry name" value="PhoD-like phosphatase"/>
    <property type="match status" value="1"/>
</dbReference>
<dbReference type="PROSITE" id="PS51318">
    <property type="entry name" value="TAT"/>
    <property type="match status" value="1"/>
</dbReference>
<dbReference type="PANTHER" id="PTHR43606:SF2">
    <property type="entry name" value="ALKALINE PHOSPHATASE FAMILY PROTEIN (AFU_ORTHOLOGUE AFUA_5G03860)"/>
    <property type="match status" value="1"/>
</dbReference>
<dbReference type="Pfam" id="PF09423">
    <property type="entry name" value="PhoD"/>
    <property type="match status" value="1"/>
</dbReference>
<dbReference type="InterPro" id="IPR052900">
    <property type="entry name" value="Phospholipid_Metab_Enz"/>
</dbReference>
<dbReference type="Pfam" id="PF13620">
    <property type="entry name" value="CarboxypepD_reg"/>
    <property type="match status" value="1"/>
</dbReference>
<protein>
    <submittedName>
        <fullName evidence="1">Uncharacterized protein</fullName>
    </submittedName>
</protein>
<dbReference type="OrthoDB" id="327733at2"/>
<dbReference type="InterPro" id="IPR029052">
    <property type="entry name" value="Metallo-depent_PP-like"/>
</dbReference>
<dbReference type="SUPFAM" id="SSF49464">
    <property type="entry name" value="Carboxypeptidase regulatory domain-like"/>
    <property type="match status" value="1"/>
</dbReference>
<dbReference type="InterPro" id="IPR008969">
    <property type="entry name" value="CarboxyPept-like_regulatory"/>
</dbReference>
<dbReference type="SUPFAM" id="SSF56300">
    <property type="entry name" value="Metallo-dependent phosphatases"/>
    <property type="match status" value="1"/>
</dbReference>
<organism evidence="1 2">
    <name type="scientific">Prauserella muralis</name>
    <dbReference type="NCBI Taxonomy" id="588067"/>
    <lineage>
        <taxon>Bacteria</taxon>
        <taxon>Bacillati</taxon>
        <taxon>Actinomycetota</taxon>
        <taxon>Actinomycetes</taxon>
        <taxon>Pseudonocardiales</taxon>
        <taxon>Pseudonocardiaceae</taxon>
        <taxon>Prauserella</taxon>
    </lineage>
</organism>
<evidence type="ECO:0000313" key="1">
    <source>
        <dbReference type="EMBL" id="PXY19277.1"/>
    </source>
</evidence>
<keyword evidence="2" id="KW-1185">Reference proteome</keyword>
<dbReference type="Gene3D" id="2.60.40.1120">
    <property type="entry name" value="Carboxypeptidase-like, regulatory domain"/>
    <property type="match status" value="1"/>
</dbReference>
<dbReference type="Proteomes" id="UP000249915">
    <property type="component" value="Unassembled WGS sequence"/>
</dbReference>
<gene>
    <name evidence="1" type="ORF">BAY60_31360</name>
</gene>
<proteinExistence type="predicted"/>
<comment type="caution">
    <text evidence="1">The sequence shown here is derived from an EMBL/GenBank/DDBJ whole genome shotgun (WGS) entry which is preliminary data.</text>
</comment>
<dbReference type="EMBL" id="MASW01000007">
    <property type="protein sequence ID" value="PXY19277.1"/>
    <property type="molecule type" value="Genomic_DNA"/>
</dbReference>
<dbReference type="AlphaFoldDB" id="A0A2V4AUT0"/>
<reference evidence="1 2" key="1">
    <citation type="submission" date="2016-07" db="EMBL/GenBank/DDBJ databases">
        <title>Draft genome sequence of Prauserella muralis DSM 45305, isolated from a mould-covered wall in an indoor environment.</title>
        <authorList>
            <person name="Ruckert C."/>
            <person name="Albersmeier A."/>
            <person name="Jiang C.-L."/>
            <person name="Jiang Y."/>
            <person name="Kalinowski J."/>
            <person name="Schneider O."/>
            <person name="Winkler A."/>
            <person name="Zotchev S.B."/>
        </authorList>
    </citation>
    <scope>NUCLEOTIDE SEQUENCE [LARGE SCALE GENOMIC DNA]</scope>
    <source>
        <strain evidence="1 2">DSM 45305</strain>
    </source>
</reference>
<dbReference type="CDD" id="cd07389">
    <property type="entry name" value="MPP_PhoD"/>
    <property type="match status" value="1"/>
</dbReference>